<accession>A0A0A9H6Q3</accession>
<sequence length="14" mass="1741">MLCTWYSYNWESSA</sequence>
<evidence type="ECO:0000313" key="1">
    <source>
        <dbReference type="EMBL" id="JAE30526.1"/>
    </source>
</evidence>
<name>A0A0A9H6Q3_ARUDO</name>
<reference evidence="1" key="1">
    <citation type="submission" date="2014-09" db="EMBL/GenBank/DDBJ databases">
        <authorList>
            <person name="Magalhaes I.L.F."/>
            <person name="Oliveira U."/>
            <person name="Santos F.R."/>
            <person name="Vidigal T.H.D.A."/>
            <person name="Brescovit A.D."/>
            <person name="Santos A.J."/>
        </authorList>
    </citation>
    <scope>NUCLEOTIDE SEQUENCE</scope>
    <source>
        <tissue evidence="1">Shoot tissue taken approximately 20 cm above the soil surface</tissue>
    </source>
</reference>
<protein>
    <submittedName>
        <fullName evidence="1">Uncharacterized protein</fullName>
    </submittedName>
</protein>
<reference evidence="1" key="2">
    <citation type="journal article" date="2015" name="Data Brief">
        <title>Shoot transcriptome of the giant reed, Arundo donax.</title>
        <authorList>
            <person name="Barrero R.A."/>
            <person name="Guerrero F.D."/>
            <person name="Moolhuijzen P."/>
            <person name="Goolsby J.A."/>
            <person name="Tidwell J."/>
            <person name="Bellgard S.E."/>
            <person name="Bellgard M.I."/>
        </authorList>
    </citation>
    <scope>NUCLEOTIDE SEQUENCE</scope>
    <source>
        <tissue evidence="1">Shoot tissue taken approximately 20 cm above the soil surface</tissue>
    </source>
</reference>
<proteinExistence type="predicted"/>
<dbReference type="EMBL" id="GBRH01167370">
    <property type="protein sequence ID" value="JAE30526.1"/>
    <property type="molecule type" value="Transcribed_RNA"/>
</dbReference>
<organism evidence="1">
    <name type="scientific">Arundo donax</name>
    <name type="common">Giant reed</name>
    <name type="synonym">Donax arundinaceus</name>
    <dbReference type="NCBI Taxonomy" id="35708"/>
    <lineage>
        <taxon>Eukaryota</taxon>
        <taxon>Viridiplantae</taxon>
        <taxon>Streptophyta</taxon>
        <taxon>Embryophyta</taxon>
        <taxon>Tracheophyta</taxon>
        <taxon>Spermatophyta</taxon>
        <taxon>Magnoliopsida</taxon>
        <taxon>Liliopsida</taxon>
        <taxon>Poales</taxon>
        <taxon>Poaceae</taxon>
        <taxon>PACMAD clade</taxon>
        <taxon>Arundinoideae</taxon>
        <taxon>Arundineae</taxon>
        <taxon>Arundo</taxon>
    </lineage>
</organism>